<evidence type="ECO:0000256" key="5">
    <source>
        <dbReference type="ARBA" id="ARBA00023163"/>
    </source>
</evidence>
<keyword evidence="3" id="KW-0731">Sigma factor</keyword>
<accession>A0ABD0UB69</accession>
<dbReference type="InterPro" id="IPR007627">
    <property type="entry name" value="RNA_pol_sigma70_r2"/>
</dbReference>
<dbReference type="SUPFAM" id="SSF88659">
    <property type="entry name" value="Sigma3 and sigma4 domains of RNA polymerase sigma factors"/>
    <property type="match status" value="2"/>
</dbReference>
<feature type="domain" description="RNA polymerase sigma-70 region 4" evidence="9">
    <location>
        <begin position="437"/>
        <end position="490"/>
    </location>
</feature>
<evidence type="ECO:0000259" key="8">
    <source>
        <dbReference type="Pfam" id="PF04542"/>
    </source>
</evidence>
<proteinExistence type="inferred from homology"/>
<evidence type="ECO:0000259" key="7">
    <source>
        <dbReference type="Pfam" id="PF04539"/>
    </source>
</evidence>
<keyword evidence="5" id="KW-0804">Transcription</keyword>
<dbReference type="Pfam" id="PF04542">
    <property type="entry name" value="Sigma70_r2"/>
    <property type="match status" value="1"/>
</dbReference>
<feature type="region of interest" description="Disordered" evidence="6">
    <location>
        <begin position="1"/>
        <end position="20"/>
    </location>
</feature>
<dbReference type="InterPro" id="IPR013325">
    <property type="entry name" value="RNA_pol_sigma_r2"/>
</dbReference>
<dbReference type="EMBL" id="JANQDX010000016">
    <property type="protein sequence ID" value="KAL0910049.1"/>
    <property type="molecule type" value="Genomic_DNA"/>
</dbReference>
<dbReference type="InterPro" id="IPR007624">
    <property type="entry name" value="RNA_pol_sigma70_r3"/>
</dbReference>
<dbReference type="InterPro" id="IPR014284">
    <property type="entry name" value="RNA_pol_sigma-70_dom"/>
</dbReference>
<dbReference type="AlphaFoldDB" id="A0ABD0UB69"/>
<feature type="compositionally biased region" description="Low complexity" evidence="6">
    <location>
        <begin position="1"/>
        <end position="15"/>
    </location>
</feature>
<dbReference type="SUPFAM" id="SSF88946">
    <property type="entry name" value="Sigma2 domain of RNA polymerase sigma factors"/>
    <property type="match status" value="1"/>
</dbReference>
<name>A0ABD0UB69_DENTH</name>
<dbReference type="Pfam" id="PF04545">
    <property type="entry name" value="Sigma70_r4"/>
    <property type="match status" value="1"/>
</dbReference>
<evidence type="ECO:0000256" key="3">
    <source>
        <dbReference type="ARBA" id="ARBA00023082"/>
    </source>
</evidence>
<evidence type="ECO:0000259" key="9">
    <source>
        <dbReference type="Pfam" id="PF04545"/>
    </source>
</evidence>
<reference evidence="10 11" key="1">
    <citation type="journal article" date="2024" name="Plant Biotechnol. J.">
        <title>Dendrobium thyrsiflorum genome and its molecular insights into genes involved in important horticultural traits.</title>
        <authorList>
            <person name="Chen B."/>
            <person name="Wang J.Y."/>
            <person name="Zheng P.J."/>
            <person name="Li K.L."/>
            <person name="Liang Y.M."/>
            <person name="Chen X.F."/>
            <person name="Zhang C."/>
            <person name="Zhao X."/>
            <person name="He X."/>
            <person name="Zhang G.Q."/>
            <person name="Liu Z.J."/>
            <person name="Xu Q."/>
        </authorList>
    </citation>
    <scope>NUCLEOTIDE SEQUENCE [LARGE SCALE GENOMIC DNA]</scope>
    <source>
        <strain evidence="10">GZMU011</strain>
    </source>
</reference>
<dbReference type="Gene3D" id="1.20.120.1810">
    <property type="match status" value="1"/>
</dbReference>
<dbReference type="InterPro" id="IPR050239">
    <property type="entry name" value="Sigma-70_RNA_pol_init_factors"/>
</dbReference>
<evidence type="ECO:0000313" key="10">
    <source>
        <dbReference type="EMBL" id="KAL0910049.1"/>
    </source>
</evidence>
<keyword evidence="11" id="KW-1185">Reference proteome</keyword>
<dbReference type="NCBIfam" id="TIGR02937">
    <property type="entry name" value="sigma70-ECF"/>
    <property type="match status" value="1"/>
</dbReference>
<dbReference type="PANTHER" id="PTHR30603">
    <property type="entry name" value="RNA POLYMERASE SIGMA FACTOR RPO"/>
    <property type="match status" value="1"/>
</dbReference>
<feature type="domain" description="RNA polymerase sigma-70 region 2" evidence="8">
    <location>
        <begin position="270"/>
        <end position="335"/>
    </location>
</feature>
<dbReference type="Pfam" id="PF04539">
    <property type="entry name" value="Sigma70_r3"/>
    <property type="match status" value="1"/>
</dbReference>
<comment type="caution">
    <text evidence="10">The sequence shown here is derived from an EMBL/GenBank/DDBJ whole genome shotgun (WGS) entry which is preliminary data.</text>
</comment>
<evidence type="ECO:0000256" key="2">
    <source>
        <dbReference type="ARBA" id="ARBA00023015"/>
    </source>
</evidence>
<dbReference type="GO" id="GO:0016987">
    <property type="term" value="F:sigma factor activity"/>
    <property type="evidence" value="ECO:0007669"/>
    <property type="project" value="UniProtKB-KW"/>
</dbReference>
<dbReference type="Proteomes" id="UP001552299">
    <property type="component" value="Unassembled WGS sequence"/>
</dbReference>
<dbReference type="InterPro" id="IPR007630">
    <property type="entry name" value="RNA_pol_sigma70_r4"/>
</dbReference>
<sequence length="501" mass="57428">MGVVTVSSTPSRTSPLGIGSGYSAGWSHPLRRRPVSIRVAFKSPDPNLVKPLTKYRKQPKRTQSVSLESASASPSLGAVDVDYSEVAEALENIYKLSPAEVSDMEFDFEFDRAGHTTKRGKQSVESEEGIVRNRKRRMRRLSLDARIALWRRRKEDGDVFARDGVRKRATEGEREEVEVDKLLRGYSVSIDLVSLDWRKMKIPPVLSLAEHKWLFKLMQPMKGILKVKENLHEDLSREPTNGELAEAVNMNVTKMKRELEVGHAARNKIIKHNLRLVLFVINKHYQDIANAQKFNDLCQAGVKGLIMAVDRFEPKRGLRLSTYALFWIRHSIVRSMTLSSFTRVSFGIEPVRQEIQKVKLELTFELQRPPNDEEIIERMRISPERYYEVLKTSKSVRSLNGRHTVTQEEFIDGITDIDGVGGDKRRQPALRLAIDDVLDSLKPKESLVIRQRYGLDGKGRRTLGEIAGNLNVSREMVRKHELKALMKLKHPARLDYLRRYI</sequence>
<dbReference type="InterPro" id="IPR013324">
    <property type="entry name" value="RNA_pol_sigma_r3/r4-like"/>
</dbReference>
<gene>
    <name evidence="10" type="ORF">M5K25_020977</name>
</gene>
<evidence type="ECO:0000313" key="11">
    <source>
        <dbReference type="Proteomes" id="UP001552299"/>
    </source>
</evidence>
<evidence type="ECO:0008006" key="12">
    <source>
        <dbReference type="Google" id="ProtNLM"/>
    </source>
</evidence>
<organism evidence="10 11">
    <name type="scientific">Dendrobium thyrsiflorum</name>
    <name type="common">Pinecone-like raceme dendrobium</name>
    <name type="synonym">Orchid</name>
    <dbReference type="NCBI Taxonomy" id="117978"/>
    <lineage>
        <taxon>Eukaryota</taxon>
        <taxon>Viridiplantae</taxon>
        <taxon>Streptophyta</taxon>
        <taxon>Embryophyta</taxon>
        <taxon>Tracheophyta</taxon>
        <taxon>Spermatophyta</taxon>
        <taxon>Magnoliopsida</taxon>
        <taxon>Liliopsida</taxon>
        <taxon>Asparagales</taxon>
        <taxon>Orchidaceae</taxon>
        <taxon>Epidendroideae</taxon>
        <taxon>Malaxideae</taxon>
        <taxon>Dendrobiinae</taxon>
        <taxon>Dendrobium</taxon>
    </lineage>
</organism>
<dbReference type="GO" id="GO:0003677">
    <property type="term" value="F:DNA binding"/>
    <property type="evidence" value="ECO:0007669"/>
    <property type="project" value="UniProtKB-KW"/>
</dbReference>
<keyword evidence="4" id="KW-0238">DNA-binding</keyword>
<keyword evidence="2" id="KW-0805">Transcription regulation</keyword>
<dbReference type="InterPro" id="IPR000943">
    <property type="entry name" value="RNA_pol_sigma70"/>
</dbReference>
<evidence type="ECO:0000256" key="4">
    <source>
        <dbReference type="ARBA" id="ARBA00023125"/>
    </source>
</evidence>
<dbReference type="Gene3D" id="1.10.10.10">
    <property type="entry name" value="Winged helix-like DNA-binding domain superfamily/Winged helix DNA-binding domain"/>
    <property type="match status" value="2"/>
</dbReference>
<feature type="domain" description="RNA polymerase sigma-70 region 3" evidence="7">
    <location>
        <begin position="353"/>
        <end position="419"/>
    </location>
</feature>
<dbReference type="InterPro" id="IPR036388">
    <property type="entry name" value="WH-like_DNA-bd_sf"/>
</dbReference>
<evidence type="ECO:0000256" key="1">
    <source>
        <dbReference type="ARBA" id="ARBA00007788"/>
    </source>
</evidence>
<dbReference type="PRINTS" id="PR00046">
    <property type="entry name" value="SIGMA70FCT"/>
</dbReference>
<evidence type="ECO:0000256" key="6">
    <source>
        <dbReference type="SAM" id="MobiDB-lite"/>
    </source>
</evidence>
<protein>
    <recommendedName>
        <fullName evidence="12">RNA polymerase sigma factor sigE, chloroplastic/mitochondrial</fullName>
    </recommendedName>
</protein>
<feature type="region of interest" description="Disordered" evidence="6">
    <location>
        <begin position="50"/>
        <end position="71"/>
    </location>
</feature>
<dbReference type="PANTHER" id="PTHR30603:SF4">
    <property type="entry name" value="RNA POLYMERASE SIGMA FACTOR SIGE, CHLOROPLASTIC_MITOCHONDRIAL"/>
    <property type="match status" value="1"/>
</dbReference>
<comment type="similarity">
    <text evidence="1">Belongs to the sigma-70 factor family.</text>
</comment>